<dbReference type="AlphaFoldDB" id="A0A644USK7"/>
<name>A0A644USK7_9ZZZZ</name>
<sequence>MFIHLECLALGDYRGFVDIVEFNGNRCRSRQGRGAVVGYLNGEIEHRISFKIHQTGIGNRE</sequence>
<reference evidence="1" key="1">
    <citation type="submission" date="2019-08" db="EMBL/GenBank/DDBJ databases">
        <authorList>
            <person name="Kucharzyk K."/>
            <person name="Murdoch R.W."/>
            <person name="Higgins S."/>
            <person name="Loffler F."/>
        </authorList>
    </citation>
    <scope>NUCLEOTIDE SEQUENCE</scope>
</reference>
<proteinExistence type="predicted"/>
<gene>
    <name evidence="1" type="ORF">SDC9_27712</name>
</gene>
<dbReference type="EMBL" id="VSSQ01000154">
    <property type="protein sequence ID" value="MPL81782.1"/>
    <property type="molecule type" value="Genomic_DNA"/>
</dbReference>
<evidence type="ECO:0000313" key="1">
    <source>
        <dbReference type="EMBL" id="MPL81782.1"/>
    </source>
</evidence>
<comment type="caution">
    <text evidence="1">The sequence shown here is derived from an EMBL/GenBank/DDBJ whole genome shotgun (WGS) entry which is preliminary data.</text>
</comment>
<accession>A0A644USK7</accession>
<organism evidence="1">
    <name type="scientific">bioreactor metagenome</name>
    <dbReference type="NCBI Taxonomy" id="1076179"/>
    <lineage>
        <taxon>unclassified sequences</taxon>
        <taxon>metagenomes</taxon>
        <taxon>ecological metagenomes</taxon>
    </lineage>
</organism>
<protein>
    <submittedName>
        <fullName evidence="1">Uncharacterized protein</fullName>
    </submittedName>
</protein>